<evidence type="ECO:0000313" key="3">
    <source>
        <dbReference type="Proteomes" id="UP001054837"/>
    </source>
</evidence>
<keyword evidence="3" id="KW-1185">Reference proteome</keyword>
<evidence type="ECO:0000313" key="1">
    <source>
        <dbReference type="EMBL" id="GIY33424.1"/>
    </source>
</evidence>
<comment type="caution">
    <text evidence="2">The sequence shown here is derived from an EMBL/GenBank/DDBJ whole genome shotgun (WGS) entry which is preliminary data.</text>
</comment>
<dbReference type="Proteomes" id="UP001054837">
    <property type="component" value="Unassembled WGS sequence"/>
</dbReference>
<organism evidence="2 3">
    <name type="scientific">Caerostris darwini</name>
    <dbReference type="NCBI Taxonomy" id="1538125"/>
    <lineage>
        <taxon>Eukaryota</taxon>
        <taxon>Metazoa</taxon>
        <taxon>Ecdysozoa</taxon>
        <taxon>Arthropoda</taxon>
        <taxon>Chelicerata</taxon>
        <taxon>Arachnida</taxon>
        <taxon>Araneae</taxon>
        <taxon>Araneomorphae</taxon>
        <taxon>Entelegynae</taxon>
        <taxon>Araneoidea</taxon>
        <taxon>Araneidae</taxon>
        <taxon>Caerostris</taxon>
    </lineage>
</organism>
<dbReference type="EMBL" id="BPLQ01007944">
    <property type="protein sequence ID" value="GIY33424.1"/>
    <property type="molecule type" value="Genomic_DNA"/>
</dbReference>
<evidence type="ECO:0000313" key="2">
    <source>
        <dbReference type="EMBL" id="GIY33436.1"/>
    </source>
</evidence>
<reference evidence="2 3" key="1">
    <citation type="submission" date="2021-06" db="EMBL/GenBank/DDBJ databases">
        <title>Caerostris darwini draft genome.</title>
        <authorList>
            <person name="Kono N."/>
            <person name="Arakawa K."/>
        </authorList>
    </citation>
    <scope>NUCLEOTIDE SEQUENCE [LARGE SCALE GENOMIC DNA]</scope>
</reference>
<protein>
    <submittedName>
        <fullName evidence="2">Uncharacterized protein</fullName>
    </submittedName>
</protein>
<sequence>MHHCSANVQQIQHYLGQIGCIVTHILSKYPAGHNFVTLPARRRQIFLYMPLARLPQEWKNAPWGVSQCLRYHPLSVKSYAFLFRFRIPNDSSVVETLFFSSPPKDHDHMKF</sequence>
<name>A0AAV4SJQ2_9ARAC</name>
<proteinExistence type="predicted"/>
<dbReference type="EMBL" id="BPLQ01007944">
    <property type="protein sequence ID" value="GIY33436.1"/>
    <property type="molecule type" value="Genomic_DNA"/>
</dbReference>
<accession>A0AAV4SJQ2</accession>
<gene>
    <name evidence="1" type="ORF">CDAR_473871</name>
    <name evidence="2" type="ORF">CDAR_473961</name>
</gene>
<dbReference type="AlphaFoldDB" id="A0AAV4SJQ2"/>